<dbReference type="InterPro" id="IPR051021">
    <property type="entry name" value="Mito_Ser/Thr_phosphatase"/>
</dbReference>
<dbReference type="EMBL" id="BDSP01000225">
    <property type="protein sequence ID" value="GAX25499.1"/>
    <property type="molecule type" value="Genomic_DNA"/>
</dbReference>
<gene>
    <name evidence="5" type="ORF">FisN_12Lh038</name>
</gene>
<evidence type="ECO:0000313" key="5">
    <source>
        <dbReference type="EMBL" id="GAX25499.1"/>
    </source>
</evidence>
<dbReference type="Pfam" id="PF00300">
    <property type="entry name" value="His_Phos_1"/>
    <property type="match status" value="1"/>
</dbReference>
<keyword evidence="2 5" id="KW-0378">Hydrolase</keyword>
<dbReference type="PANTHER" id="PTHR20935:SF0">
    <property type="entry name" value="SERINE_THREONINE-PROTEIN PHOSPHATASE PGAM5, MITOCHONDRIAL"/>
    <property type="match status" value="1"/>
</dbReference>
<reference evidence="5 6" key="1">
    <citation type="journal article" date="2015" name="Plant Cell">
        <title>Oil accumulation by the oleaginous diatom Fistulifera solaris as revealed by the genome and transcriptome.</title>
        <authorList>
            <person name="Tanaka T."/>
            <person name="Maeda Y."/>
            <person name="Veluchamy A."/>
            <person name="Tanaka M."/>
            <person name="Abida H."/>
            <person name="Marechal E."/>
            <person name="Bowler C."/>
            <person name="Muto M."/>
            <person name="Sunaga Y."/>
            <person name="Tanaka M."/>
            <person name="Yoshino T."/>
            <person name="Taniguchi T."/>
            <person name="Fukuda Y."/>
            <person name="Nemoto M."/>
            <person name="Matsumoto M."/>
            <person name="Wong P.S."/>
            <person name="Aburatani S."/>
            <person name="Fujibuchi W."/>
        </authorList>
    </citation>
    <scope>NUCLEOTIDE SEQUENCE [LARGE SCALE GENOMIC DNA]</scope>
    <source>
        <strain evidence="5 6">JPCC DA0580</strain>
    </source>
</reference>
<dbReference type="InterPro" id="IPR029033">
    <property type="entry name" value="His_PPase_superfam"/>
</dbReference>
<accession>A0A1Z5KGV6</accession>
<dbReference type="Proteomes" id="UP000198406">
    <property type="component" value="Unassembled WGS sequence"/>
</dbReference>
<evidence type="ECO:0000256" key="2">
    <source>
        <dbReference type="ARBA" id="ARBA00022801"/>
    </source>
</evidence>
<dbReference type="Gene3D" id="3.40.50.1240">
    <property type="entry name" value="Phosphoglycerate mutase-like"/>
    <property type="match status" value="1"/>
</dbReference>
<dbReference type="GO" id="GO:0005739">
    <property type="term" value="C:mitochondrion"/>
    <property type="evidence" value="ECO:0007669"/>
    <property type="project" value="TreeGrafter"/>
</dbReference>
<dbReference type="CDD" id="cd07067">
    <property type="entry name" value="HP_PGM_like"/>
    <property type="match status" value="1"/>
</dbReference>
<dbReference type="FunCoup" id="A0A1Z5KGV6">
    <property type="interactions" value="298"/>
</dbReference>
<dbReference type="PANTHER" id="PTHR20935">
    <property type="entry name" value="PHOSPHOGLYCERATE MUTASE-RELATED"/>
    <property type="match status" value="1"/>
</dbReference>
<comment type="caution">
    <text evidence="5">The sequence shown here is derived from an EMBL/GenBank/DDBJ whole genome shotgun (WGS) entry which is preliminary data.</text>
</comment>
<dbReference type="GO" id="GO:0004722">
    <property type="term" value="F:protein serine/threonine phosphatase activity"/>
    <property type="evidence" value="ECO:0007669"/>
    <property type="project" value="TreeGrafter"/>
</dbReference>
<sequence>MHNAWRFVQHGRRTVAVSAASALGLQQYYQHSTTTFCGATDQDIPPIAGFQEGKETPATTSSYKSKVHEEWYHGMFPKRQLWRPKLEYPLWDPDWDHKHNDDLSSEEKRNLRVRGVTRHIILVRHGQYDESYRDDEKRVLTPLGREQAELTGQRLADMLQAQDPSMACHISSLRVSNMTRAKETADIIAKYIQRVPYLEPDPDLNEGRPCHHIPSGGPATDKVIQVTDQNHPRIEQAFTKYFYRQSELPEEDAPQHEFEIIVCHANVIRYFLCRALQLPPETWLRFCPFNCSLTYLTIRPTGSVSCRFLGDIGHLPVSLQTFSNHYGFNW</sequence>
<organism evidence="5 6">
    <name type="scientific">Fistulifera solaris</name>
    <name type="common">Oleaginous diatom</name>
    <dbReference type="NCBI Taxonomy" id="1519565"/>
    <lineage>
        <taxon>Eukaryota</taxon>
        <taxon>Sar</taxon>
        <taxon>Stramenopiles</taxon>
        <taxon>Ochrophyta</taxon>
        <taxon>Bacillariophyta</taxon>
        <taxon>Bacillariophyceae</taxon>
        <taxon>Bacillariophycidae</taxon>
        <taxon>Naviculales</taxon>
        <taxon>Naviculaceae</taxon>
        <taxon>Fistulifera</taxon>
    </lineage>
</organism>
<protein>
    <recommendedName>
        <fullName evidence="3">Serine/threonine-protein phosphatase PGAM5, mitochondrial</fullName>
    </recommendedName>
    <alternativeName>
        <fullName evidence="4">Serine/threonine-protein phosphatase Pgam5, mitochondrial</fullName>
    </alternativeName>
</protein>
<comment type="similarity">
    <text evidence="1">Belongs to the phosphoglycerate mutase family. BPG-dependent PGAM subfamily.</text>
</comment>
<evidence type="ECO:0000256" key="4">
    <source>
        <dbReference type="ARBA" id="ARBA00040722"/>
    </source>
</evidence>
<dbReference type="GO" id="GO:0090141">
    <property type="term" value="P:positive regulation of mitochondrial fission"/>
    <property type="evidence" value="ECO:0007669"/>
    <property type="project" value="TreeGrafter"/>
</dbReference>
<evidence type="ECO:0000256" key="1">
    <source>
        <dbReference type="ARBA" id="ARBA00006717"/>
    </source>
</evidence>
<evidence type="ECO:0000256" key="3">
    <source>
        <dbReference type="ARBA" id="ARBA00039765"/>
    </source>
</evidence>
<keyword evidence="6" id="KW-1185">Reference proteome</keyword>
<evidence type="ECO:0000313" key="6">
    <source>
        <dbReference type="Proteomes" id="UP000198406"/>
    </source>
</evidence>
<dbReference type="InterPro" id="IPR013078">
    <property type="entry name" value="His_Pase_superF_clade-1"/>
</dbReference>
<proteinExistence type="inferred from homology"/>
<dbReference type="InParanoid" id="A0A1Z5KGV6"/>
<name>A0A1Z5KGV6_FISSO</name>
<dbReference type="SMART" id="SM00855">
    <property type="entry name" value="PGAM"/>
    <property type="match status" value="1"/>
</dbReference>
<dbReference type="OrthoDB" id="2118094at2759"/>
<dbReference type="SUPFAM" id="SSF53254">
    <property type="entry name" value="Phosphoglycerate mutase-like"/>
    <property type="match status" value="1"/>
</dbReference>
<dbReference type="AlphaFoldDB" id="A0A1Z5KGV6"/>